<feature type="region of interest" description="Disordered" evidence="4">
    <location>
        <begin position="20"/>
        <end position="46"/>
    </location>
</feature>
<comment type="similarity">
    <text evidence="1">Belongs to the bacterial solute-binding protein 5 family.</text>
</comment>
<dbReference type="GO" id="GO:0043190">
    <property type="term" value="C:ATP-binding cassette (ABC) transporter complex"/>
    <property type="evidence" value="ECO:0007669"/>
    <property type="project" value="InterPro"/>
</dbReference>
<dbReference type="PANTHER" id="PTHR30290:SF9">
    <property type="entry name" value="OLIGOPEPTIDE-BINDING PROTEIN APPA"/>
    <property type="match status" value="1"/>
</dbReference>
<evidence type="ECO:0000256" key="1">
    <source>
        <dbReference type="ARBA" id="ARBA00005695"/>
    </source>
</evidence>
<dbReference type="GO" id="GO:0015833">
    <property type="term" value="P:peptide transport"/>
    <property type="evidence" value="ECO:0007669"/>
    <property type="project" value="TreeGrafter"/>
</dbReference>
<proteinExistence type="inferred from homology"/>
<feature type="chain" id="PRO_5038668991" evidence="5">
    <location>
        <begin position="19"/>
        <end position="538"/>
    </location>
</feature>
<dbReference type="RefSeq" id="WP_168005125.1">
    <property type="nucleotide sequence ID" value="NZ_JAATHJ010000004.1"/>
</dbReference>
<dbReference type="InterPro" id="IPR039424">
    <property type="entry name" value="SBP_5"/>
</dbReference>
<protein>
    <submittedName>
        <fullName evidence="7">Glutathione ABC transporter substrate-binding protein</fullName>
    </submittedName>
</protein>
<dbReference type="PANTHER" id="PTHR30290">
    <property type="entry name" value="PERIPLASMIC BINDING COMPONENT OF ABC TRANSPORTER"/>
    <property type="match status" value="1"/>
</dbReference>
<accession>A0A969PP41</accession>
<dbReference type="Pfam" id="PF00496">
    <property type="entry name" value="SBP_bac_5"/>
    <property type="match status" value="1"/>
</dbReference>
<dbReference type="GO" id="GO:0042597">
    <property type="term" value="C:periplasmic space"/>
    <property type="evidence" value="ECO:0007669"/>
    <property type="project" value="UniProtKB-ARBA"/>
</dbReference>
<comment type="caution">
    <text evidence="7">The sequence shown here is derived from an EMBL/GenBank/DDBJ whole genome shotgun (WGS) entry which is preliminary data.</text>
</comment>
<reference evidence="7 8" key="1">
    <citation type="submission" date="2020-03" db="EMBL/GenBank/DDBJ databases">
        <title>Assessment of the enzymatic potential of alkaline-tolerant lipase obtained from Bacillus luteus H11 (technogenic soil) for the bioremediation of saline soils contaminated with petroleum substances.</title>
        <authorList>
            <person name="Kalwasinska A."/>
        </authorList>
    </citation>
    <scope>NUCLEOTIDE SEQUENCE [LARGE SCALE GENOMIC DNA]</scope>
    <source>
        <strain evidence="7 8">H11</strain>
    </source>
</reference>
<dbReference type="EMBL" id="JAATHJ010000004">
    <property type="protein sequence ID" value="NJP36838.1"/>
    <property type="molecule type" value="Genomic_DNA"/>
</dbReference>
<dbReference type="InterPro" id="IPR000914">
    <property type="entry name" value="SBP_5_dom"/>
</dbReference>
<evidence type="ECO:0000313" key="8">
    <source>
        <dbReference type="Proteomes" id="UP000752012"/>
    </source>
</evidence>
<keyword evidence="3 5" id="KW-0732">Signal</keyword>
<dbReference type="AlphaFoldDB" id="A0A969PP41"/>
<dbReference type="Gene3D" id="3.40.190.10">
    <property type="entry name" value="Periplasmic binding protein-like II"/>
    <property type="match status" value="1"/>
</dbReference>
<evidence type="ECO:0000256" key="3">
    <source>
        <dbReference type="ARBA" id="ARBA00022729"/>
    </source>
</evidence>
<feature type="domain" description="Solute-binding protein family 5" evidence="6">
    <location>
        <begin position="93"/>
        <end position="456"/>
    </location>
</feature>
<dbReference type="InterPro" id="IPR030678">
    <property type="entry name" value="Peptide/Ni-bd"/>
</dbReference>
<dbReference type="Gene3D" id="3.10.105.10">
    <property type="entry name" value="Dipeptide-binding Protein, Domain 3"/>
    <property type="match status" value="1"/>
</dbReference>
<sequence>MKKYAALMIGAGLLAACAGEPEEGLNNGNNGEEPANNNEAPEAEGERIEEDYLQVGVASDPVALDPHGANENVSNSINATIYDRLVFMNDDLELEPWLAESYEQVEDTVWEFEIREGVTFHDGEELDAEIVKINFDRILDEDIASPVSFIFSMIEEVEVVDEYTVRMHTDAPFAALPSHLAHPGGGIVSPNMIEASYEELEAGGNPFDVADEEAAGTGYFQLEDYVSGDYVTLARNDDYWEEPANVEGVSFQVVPESLTRIGELETGGLDVIYPVNPQDMERLEEAEGVGTYEQNSVRMAYLGFNTEAEPFDDADVRRAIYMALNKEDIVEGVLDGAGITAEGPLAPDVFGYSDSIEAPAYDPEQAQQLLEEAGYGDGLEVTLVTNDDRENEDAAALIQAQLSQIGVDVSIESYEQGTYLELAGQGDTELFLGSWGTVTLDADYGMYALYHSSNAGTSGNRAFYEDDEIDALLTEARQESDEDARFALYEEAQEILADELPYGYLYYPDLVTGLSDDVEGYFQYPASFYYLRDVELNR</sequence>
<keyword evidence="2" id="KW-0813">Transport</keyword>
<dbReference type="Gene3D" id="3.90.76.10">
    <property type="entry name" value="Dipeptide-binding Protein, Domain 1"/>
    <property type="match status" value="1"/>
</dbReference>
<organism evidence="7 8">
    <name type="scientific">Alkalicoccus luteus</name>
    <dbReference type="NCBI Taxonomy" id="1237094"/>
    <lineage>
        <taxon>Bacteria</taxon>
        <taxon>Bacillati</taxon>
        <taxon>Bacillota</taxon>
        <taxon>Bacilli</taxon>
        <taxon>Bacillales</taxon>
        <taxon>Bacillaceae</taxon>
        <taxon>Alkalicoccus</taxon>
    </lineage>
</organism>
<keyword evidence="8" id="KW-1185">Reference proteome</keyword>
<feature type="signal peptide" evidence="5">
    <location>
        <begin position="1"/>
        <end position="18"/>
    </location>
</feature>
<evidence type="ECO:0000256" key="5">
    <source>
        <dbReference type="SAM" id="SignalP"/>
    </source>
</evidence>
<dbReference type="Proteomes" id="UP000752012">
    <property type="component" value="Unassembled WGS sequence"/>
</dbReference>
<evidence type="ECO:0000256" key="4">
    <source>
        <dbReference type="SAM" id="MobiDB-lite"/>
    </source>
</evidence>
<name>A0A969PP41_9BACI</name>
<dbReference type="SUPFAM" id="SSF53850">
    <property type="entry name" value="Periplasmic binding protein-like II"/>
    <property type="match status" value="1"/>
</dbReference>
<dbReference type="CDD" id="cd08499">
    <property type="entry name" value="PBP2_Ylib_like"/>
    <property type="match status" value="1"/>
</dbReference>
<dbReference type="PIRSF" id="PIRSF002741">
    <property type="entry name" value="MppA"/>
    <property type="match status" value="1"/>
</dbReference>
<gene>
    <name evidence="7" type="ORF">HCN83_04480</name>
</gene>
<evidence type="ECO:0000259" key="6">
    <source>
        <dbReference type="Pfam" id="PF00496"/>
    </source>
</evidence>
<dbReference type="PROSITE" id="PS51257">
    <property type="entry name" value="PROKAR_LIPOPROTEIN"/>
    <property type="match status" value="1"/>
</dbReference>
<dbReference type="GO" id="GO:1904680">
    <property type="term" value="F:peptide transmembrane transporter activity"/>
    <property type="evidence" value="ECO:0007669"/>
    <property type="project" value="TreeGrafter"/>
</dbReference>
<feature type="compositionally biased region" description="Low complexity" evidence="4">
    <location>
        <begin position="20"/>
        <end position="40"/>
    </location>
</feature>
<evidence type="ECO:0000256" key="2">
    <source>
        <dbReference type="ARBA" id="ARBA00022448"/>
    </source>
</evidence>
<evidence type="ECO:0000313" key="7">
    <source>
        <dbReference type="EMBL" id="NJP36838.1"/>
    </source>
</evidence>